<keyword evidence="1" id="KW-1133">Transmembrane helix</keyword>
<organism evidence="2 3">
    <name type="scientific">Hymenobacter endophyticus</name>
    <dbReference type="NCBI Taxonomy" id="3076335"/>
    <lineage>
        <taxon>Bacteria</taxon>
        <taxon>Pseudomonadati</taxon>
        <taxon>Bacteroidota</taxon>
        <taxon>Cytophagia</taxon>
        <taxon>Cytophagales</taxon>
        <taxon>Hymenobacteraceae</taxon>
        <taxon>Hymenobacter</taxon>
    </lineage>
</organism>
<dbReference type="Proteomes" id="UP001250698">
    <property type="component" value="Unassembled WGS sequence"/>
</dbReference>
<feature type="transmembrane region" description="Helical" evidence="1">
    <location>
        <begin position="43"/>
        <end position="63"/>
    </location>
</feature>
<dbReference type="EMBL" id="JAWDJT010000010">
    <property type="protein sequence ID" value="MDU0371749.1"/>
    <property type="molecule type" value="Genomic_DNA"/>
</dbReference>
<feature type="transmembrane region" description="Helical" evidence="1">
    <location>
        <begin position="12"/>
        <end position="31"/>
    </location>
</feature>
<feature type="transmembrane region" description="Helical" evidence="1">
    <location>
        <begin position="158"/>
        <end position="183"/>
    </location>
</feature>
<keyword evidence="3" id="KW-1185">Reference proteome</keyword>
<reference evidence="2 3" key="1">
    <citation type="submission" date="2023-10" db="EMBL/GenBank/DDBJ databases">
        <title>Hymenobacter endophyticus sp. nov., an isolate from the leaf tissues of wheat.</title>
        <authorList>
            <person name="Dai Y."/>
        </authorList>
    </citation>
    <scope>NUCLEOTIDE SEQUENCE [LARGE SCALE GENOMIC DNA]</scope>
    <source>
        <strain evidence="2 3">ZK17L-C2</strain>
    </source>
</reference>
<feature type="transmembrane region" description="Helical" evidence="1">
    <location>
        <begin position="127"/>
        <end position="146"/>
    </location>
</feature>
<name>A0ABU3TK48_9BACT</name>
<evidence type="ECO:0000313" key="3">
    <source>
        <dbReference type="Proteomes" id="UP001250698"/>
    </source>
</evidence>
<evidence type="ECO:0000256" key="1">
    <source>
        <dbReference type="SAM" id="Phobius"/>
    </source>
</evidence>
<keyword evidence="1" id="KW-0812">Transmembrane</keyword>
<keyword evidence="1" id="KW-0472">Membrane</keyword>
<sequence length="230" mass="26037">MPVWLDTLCDILELVAYWAMVIPIAIAYYNRHWLVGGLRALRFVPLFLLGMYCCLQVAIRLWAYGLPLNHVNTVGETLLYLKVYHDEFTSTVIKRRIRVAGVVFLCFACVDSFWLEGFHQINAYTNLVESVLIITLALLYFEVHIVRSQKIAALQKPMFIASIGIILYLVGTVVLYLITNYLINKNDGENTQLVYSSSSVLLCIMAILFSRSFWLARQTTPSGELGVAGS</sequence>
<comment type="caution">
    <text evidence="2">The sequence shown here is derived from an EMBL/GenBank/DDBJ whole genome shotgun (WGS) entry which is preliminary data.</text>
</comment>
<protein>
    <submittedName>
        <fullName evidence="2">Uncharacterized protein</fullName>
    </submittedName>
</protein>
<feature type="transmembrane region" description="Helical" evidence="1">
    <location>
        <begin position="195"/>
        <end position="214"/>
    </location>
</feature>
<gene>
    <name evidence="2" type="ORF">ROI90_15195</name>
</gene>
<evidence type="ECO:0000313" key="2">
    <source>
        <dbReference type="EMBL" id="MDU0371749.1"/>
    </source>
</evidence>
<dbReference type="RefSeq" id="WP_315999208.1">
    <property type="nucleotide sequence ID" value="NZ_JAWDJT010000010.1"/>
</dbReference>
<accession>A0ABU3TK48</accession>
<proteinExistence type="predicted"/>